<dbReference type="EMBL" id="JAEUAW010000003">
    <property type="protein sequence ID" value="MBW9093136.1"/>
    <property type="molecule type" value="Genomic_DNA"/>
</dbReference>
<protein>
    <submittedName>
        <fullName evidence="1">Uncharacterized protein</fullName>
    </submittedName>
</protein>
<evidence type="ECO:0000313" key="1">
    <source>
        <dbReference type="EMBL" id="MBW9093136.1"/>
    </source>
</evidence>
<gene>
    <name evidence="1" type="ORF">JNB62_05525</name>
</gene>
<comment type="caution">
    <text evidence="1">The sequence shown here is derived from an EMBL/GenBank/DDBJ whole genome shotgun (WGS) entry which is preliminary data.</text>
</comment>
<name>A0ABS7HJK5_9MICO</name>
<keyword evidence="2" id="KW-1185">Reference proteome</keyword>
<reference evidence="1 2" key="1">
    <citation type="journal article" date="2021" name="MBio">
        <title>Poor Competitiveness of Bradyrhizobium in Pigeon Pea Root Colonization in Indian Soils.</title>
        <authorList>
            <person name="Chalasani D."/>
            <person name="Basu A."/>
            <person name="Pullabhotla S.V.S.R.N."/>
            <person name="Jorrin B."/>
            <person name="Neal A.L."/>
            <person name="Poole P.S."/>
            <person name="Podile A.R."/>
            <person name="Tkacz A."/>
        </authorList>
    </citation>
    <scope>NUCLEOTIDE SEQUENCE [LARGE SCALE GENOMIC DNA]</scope>
    <source>
        <strain evidence="1 2">HU14</strain>
    </source>
</reference>
<proteinExistence type="predicted"/>
<organism evidence="1 2">
    <name type="scientific">Microbacterium jejuense</name>
    <dbReference type="NCBI Taxonomy" id="1263637"/>
    <lineage>
        <taxon>Bacteria</taxon>
        <taxon>Bacillati</taxon>
        <taxon>Actinomycetota</taxon>
        <taxon>Actinomycetes</taxon>
        <taxon>Micrococcales</taxon>
        <taxon>Microbacteriaceae</taxon>
        <taxon>Microbacterium</taxon>
    </lineage>
</organism>
<evidence type="ECO:0000313" key="2">
    <source>
        <dbReference type="Proteomes" id="UP001196843"/>
    </source>
</evidence>
<accession>A0ABS7HJK5</accession>
<dbReference type="RefSeq" id="WP_220299858.1">
    <property type="nucleotide sequence ID" value="NZ_JAEUAW010000003.1"/>
</dbReference>
<dbReference type="Proteomes" id="UP001196843">
    <property type="component" value="Unassembled WGS sequence"/>
</dbReference>
<sequence>MIVMTAMFATKCDACGGMIQPGQKIGALPDGDWTHVVCPPAKFDITRDVCPECFTERSVTGACMCPEVA</sequence>